<evidence type="ECO:0000313" key="5">
    <source>
        <dbReference type="EMBL" id="MBM6705018.1"/>
    </source>
</evidence>
<evidence type="ECO:0000259" key="4">
    <source>
        <dbReference type="PROSITE" id="PS50949"/>
    </source>
</evidence>
<dbReference type="InterPro" id="IPR036388">
    <property type="entry name" value="WH-like_DNA-bd_sf"/>
</dbReference>
<dbReference type="SMART" id="SM00866">
    <property type="entry name" value="UTRA"/>
    <property type="match status" value="1"/>
</dbReference>
<evidence type="ECO:0000256" key="2">
    <source>
        <dbReference type="ARBA" id="ARBA00023125"/>
    </source>
</evidence>
<protein>
    <submittedName>
        <fullName evidence="5">GntR family transcriptional regulator</fullName>
    </submittedName>
</protein>
<dbReference type="InterPro" id="IPR011663">
    <property type="entry name" value="UTRA"/>
</dbReference>
<keyword evidence="3" id="KW-0804">Transcription</keyword>
<name>A0ABS2DUM6_9BURK</name>
<evidence type="ECO:0000256" key="3">
    <source>
        <dbReference type="ARBA" id="ARBA00023163"/>
    </source>
</evidence>
<keyword evidence="2" id="KW-0238">DNA-binding</keyword>
<dbReference type="SUPFAM" id="SSF46785">
    <property type="entry name" value="Winged helix' DNA-binding domain"/>
    <property type="match status" value="1"/>
</dbReference>
<evidence type="ECO:0000313" key="6">
    <source>
        <dbReference type="Proteomes" id="UP000715095"/>
    </source>
</evidence>
<evidence type="ECO:0000256" key="1">
    <source>
        <dbReference type="ARBA" id="ARBA00023015"/>
    </source>
</evidence>
<dbReference type="PROSITE" id="PS50949">
    <property type="entry name" value="HTH_GNTR"/>
    <property type="match status" value="1"/>
</dbReference>
<dbReference type="Pfam" id="PF00392">
    <property type="entry name" value="GntR"/>
    <property type="match status" value="1"/>
</dbReference>
<dbReference type="RefSeq" id="WP_205104623.1">
    <property type="nucleotide sequence ID" value="NZ_JACJJC010000059.1"/>
</dbReference>
<dbReference type="Pfam" id="PF07702">
    <property type="entry name" value="UTRA"/>
    <property type="match status" value="1"/>
</dbReference>
<accession>A0ABS2DUM6</accession>
<dbReference type="InterPro" id="IPR028978">
    <property type="entry name" value="Chorismate_lyase_/UTRA_dom_sf"/>
</dbReference>
<comment type="caution">
    <text evidence="5">The sequence shown here is derived from an EMBL/GenBank/DDBJ whole genome shotgun (WGS) entry which is preliminary data.</text>
</comment>
<gene>
    <name evidence="5" type="ORF">H6A60_11125</name>
</gene>
<dbReference type="SUPFAM" id="SSF64288">
    <property type="entry name" value="Chorismate lyase-like"/>
    <property type="match status" value="1"/>
</dbReference>
<organism evidence="5 6">
    <name type="scientific">Sutterella massiliensis</name>
    <dbReference type="NCBI Taxonomy" id="1816689"/>
    <lineage>
        <taxon>Bacteria</taxon>
        <taxon>Pseudomonadati</taxon>
        <taxon>Pseudomonadota</taxon>
        <taxon>Betaproteobacteria</taxon>
        <taxon>Burkholderiales</taxon>
        <taxon>Sutterellaceae</taxon>
        <taxon>Sutterella</taxon>
    </lineage>
</organism>
<reference evidence="5 6" key="1">
    <citation type="journal article" date="2021" name="Sci. Rep.">
        <title>The distribution of antibiotic resistance genes in chicken gut microbiota commensals.</title>
        <authorList>
            <person name="Juricova H."/>
            <person name="Matiasovicova J."/>
            <person name="Kubasova T."/>
            <person name="Cejkova D."/>
            <person name="Rychlik I."/>
        </authorList>
    </citation>
    <scope>NUCLEOTIDE SEQUENCE [LARGE SCALE GENOMIC DNA]</scope>
    <source>
        <strain evidence="5 6">An829</strain>
    </source>
</reference>
<dbReference type="Proteomes" id="UP000715095">
    <property type="component" value="Unassembled WGS sequence"/>
</dbReference>
<dbReference type="PANTHER" id="PTHR44846">
    <property type="entry name" value="MANNOSYL-D-GLYCERATE TRANSPORT/METABOLISM SYSTEM REPRESSOR MNGR-RELATED"/>
    <property type="match status" value="1"/>
</dbReference>
<dbReference type="CDD" id="cd07377">
    <property type="entry name" value="WHTH_GntR"/>
    <property type="match status" value="1"/>
</dbReference>
<dbReference type="Gene3D" id="1.10.10.10">
    <property type="entry name" value="Winged helix-like DNA-binding domain superfamily/Winged helix DNA-binding domain"/>
    <property type="match status" value="1"/>
</dbReference>
<dbReference type="InterPro" id="IPR050679">
    <property type="entry name" value="Bact_HTH_transcr_reg"/>
</dbReference>
<dbReference type="PANTHER" id="PTHR44846:SF1">
    <property type="entry name" value="MANNOSYL-D-GLYCERATE TRANSPORT_METABOLISM SYSTEM REPRESSOR MNGR-RELATED"/>
    <property type="match status" value="1"/>
</dbReference>
<dbReference type="InterPro" id="IPR036390">
    <property type="entry name" value="WH_DNA-bd_sf"/>
</dbReference>
<dbReference type="EMBL" id="JACJJC010000059">
    <property type="protein sequence ID" value="MBM6705018.1"/>
    <property type="molecule type" value="Genomic_DNA"/>
</dbReference>
<keyword evidence="1" id="KW-0805">Transcription regulation</keyword>
<dbReference type="InterPro" id="IPR000524">
    <property type="entry name" value="Tscrpt_reg_HTH_GntR"/>
</dbReference>
<keyword evidence="6" id="KW-1185">Reference proteome</keyword>
<feature type="domain" description="HTH gntR-type" evidence="4">
    <location>
        <begin position="18"/>
        <end position="86"/>
    </location>
</feature>
<proteinExistence type="predicted"/>
<sequence>MRDNRWSSDAWDLPAARDPLYVYLAKRLEELIESGHWKKGEMLPSEIKLAELFKVSPGTARSALKILTEKGVLLRRQGKGTFVADYEEDSKNALFRFVRLVPDDNLPRVPTRTTLELFEVVPADRKQAELLGVDPFADLIHVKRAHFIRLRSRDECVSLDEHFLVRRLFPTLTAEKMAHHKERLLYAFYQKSCGVTITNYSETVRAELLAEDLCARYGFSYPMPVIVGRRIARTFNNIAVELRLQHYTTNHYHFTFDF</sequence>
<dbReference type="SMART" id="SM00345">
    <property type="entry name" value="HTH_GNTR"/>
    <property type="match status" value="1"/>
</dbReference>
<dbReference type="Gene3D" id="3.40.1410.10">
    <property type="entry name" value="Chorismate lyase-like"/>
    <property type="match status" value="1"/>
</dbReference>